<dbReference type="SUPFAM" id="SSF63724">
    <property type="entry name" value="Cytolysin/lectin"/>
    <property type="match status" value="1"/>
</dbReference>
<name>A0A369K2E9_HYPMA</name>
<sequence length="144" mass="16121">MSYTIRVTLVNPGAFQNVEKTVWHYANGGTWTEEPNGVFVLRMNGSGTSGTLRFKDSFSGEAFLAAFGVHNYKRWCDIIPDLAENDTGADIHPTYYQSGKRDNMLWQQAANIEKTDAKRVNRISIKYTVAEGNNLAATLTILRL</sequence>
<evidence type="ECO:0000313" key="1">
    <source>
        <dbReference type="EMBL" id="RDB28811.1"/>
    </source>
</evidence>
<proteinExistence type="predicted"/>
<dbReference type="Pfam" id="PF07367">
    <property type="entry name" value="FB_lectin"/>
    <property type="match status" value="1"/>
</dbReference>
<comment type="caution">
    <text evidence="1">The sequence shown here is derived from an EMBL/GenBank/DDBJ whole genome shotgun (WGS) entry which is preliminary data.</text>
</comment>
<gene>
    <name evidence="1" type="primary">ABL</name>
    <name evidence="1" type="ORF">Hypma_014801</name>
</gene>
<dbReference type="InterPro" id="IPR009960">
    <property type="entry name" value="Fruit_body_lectin_fun"/>
</dbReference>
<dbReference type="InParanoid" id="A0A369K2E9"/>
<dbReference type="STRING" id="39966.A0A369K2E9"/>
<reference evidence="1" key="1">
    <citation type="submission" date="2018-04" db="EMBL/GenBank/DDBJ databases">
        <title>Whole genome sequencing of Hypsizygus marmoreus.</title>
        <authorList>
            <person name="Choi I.-G."/>
            <person name="Min B."/>
            <person name="Kim J.-G."/>
            <person name="Kim S."/>
            <person name="Oh Y.-L."/>
            <person name="Kong W.-S."/>
            <person name="Park H."/>
            <person name="Jeong J."/>
            <person name="Song E.-S."/>
        </authorList>
    </citation>
    <scope>NUCLEOTIDE SEQUENCE [LARGE SCALE GENOMIC DNA]</scope>
    <source>
        <strain evidence="1">51987-8</strain>
    </source>
</reference>
<dbReference type="Proteomes" id="UP000076154">
    <property type="component" value="Unassembled WGS sequence"/>
</dbReference>
<dbReference type="GO" id="GO:0030246">
    <property type="term" value="F:carbohydrate binding"/>
    <property type="evidence" value="ECO:0007669"/>
    <property type="project" value="UniProtKB-KW"/>
</dbReference>
<dbReference type="EMBL" id="LUEZ02000010">
    <property type="protein sequence ID" value="RDB28811.1"/>
    <property type="molecule type" value="Genomic_DNA"/>
</dbReference>
<protein>
    <submittedName>
        <fullName evidence="1">Agaricus bisporus lectin</fullName>
    </submittedName>
</protein>
<keyword evidence="2" id="KW-1185">Reference proteome</keyword>
<accession>A0A369K2E9</accession>
<dbReference type="OrthoDB" id="4791458at2759"/>
<organism evidence="1 2">
    <name type="scientific">Hypsizygus marmoreus</name>
    <name type="common">White beech mushroom</name>
    <name type="synonym">Agaricus marmoreus</name>
    <dbReference type="NCBI Taxonomy" id="39966"/>
    <lineage>
        <taxon>Eukaryota</taxon>
        <taxon>Fungi</taxon>
        <taxon>Dikarya</taxon>
        <taxon>Basidiomycota</taxon>
        <taxon>Agaricomycotina</taxon>
        <taxon>Agaricomycetes</taxon>
        <taxon>Agaricomycetidae</taxon>
        <taxon>Agaricales</taxon>
        <taxon>Tricholomatineae</taxon>
        <taxon>Lyophyllaceae</taxon>
        <taxon>Hypsizygus</taxon>
    </lineage>
</organism>
<dbReference type="Gene3D" id="2.60.270.20">
    <property type="entry name" value="Cytolysin/lectin"/>
    <property type="match status" value="1"/>
</dbReference>
<evidence type="ECO:0000313" key="2">
    <source>
        <dbReference type="Proteomes" id="UP000076154"/>
    </source>
</evidence>
<dbReference type="InterPro" id="IPR015926">
    <property type="entry name" value="Cytolysin/lectin"/>
</dbReference>
<dbReference type="AlphaFoldDB" id="A0A369K2E9"/>